<dbReference type="GO" id="GO:0032259">
    <property type="term" value="P:methylation"/>
    <property type="evidence" value="ECO:0007669"/>
    <property type="project" value="UniProtKB-KW"/>
</dbReference>
<feature type="domain" description="Methyltransferase small" evidence="6">
    <location>
        <begin position="115"/>
        <end position="198"/>
    </location>
</feature>
<keyword evidence="4" id="KW-0949">S-adenosyl-L-methionine</keyword>
<proteinExistence type="predicted"/>
<dbReference type="NCBIfam" id="TIGR03534">
    <property type="entry name" value="RF_mod_PrmC"/>
    <property type="match status" value="1"/>
</dbReference>
<evidence type="ECO:0000259" key="7">
    <source>
        <dbReference type="Pfam" id="PF17827"/>
    </source>
</evidence>
<dbReference type="GO" id="GO:0102559">
    <property type="term" value="F:peptide chain release factor N(5)-glutamine methyltransferase activity"/>
    <property type="evidence" value="ECO:0007669"/>
    <property type="project" value="UniProtKB-EC"/>
</dbReference>
<dbReference type="PANTHER" id="PTHR18895:SF74">
    <property type="entry name" value="MTRF1L RELEASE FACTOR GLUTAMINE METHYLTRANSFERASE"/>
    <property type="match status" value="1"/>
</dbReference>
<dbReference type="PANTHER" id="PTHR18895">
    <property type="entry name" value="HEMK METHYLTRANSFERASE"/>
    <property type="match status" value="1"/>
</dbReference>
<dbReference type="InterPro" id="IPR040758">
    <property type="entry name" value="PrmC_N"/>
</dbReference>
<comment type="catalytic activity">
    <reaction evidence="5">
        <text>L-glutaminyl-[peptide chain release factor] + S-adenosyl-L-methionine = N(5)-methyl-L-glutaminyl-[peptide chain release factor] + S-adenosyl-L-homocysteine + H(+)</text>
        <dbReference type="Rhea" id="RHEA:42896"/>
        <dbReference type="Rhea" id="RHEA-COMP:10271"/>
        <dbReference type="Rhea" id="RHEA-COMP:10272"/>
        <dbReference type="ChEBI" id="CHEBI:15378"/>
        <dbReference type="ChEBI" id="CHEBI:30011"/>
        <dbReference type="ChEBI" id="CHEBI:57856"/>
        <dbReference type="ChEBI" id="CHEBI:59789"/>
        <dbReference type="ChEBI" id="CHEBI:61891"/>
        <dbReference type="EC" id="2.1.1.297"/>
    </reaction>
</comment>
<evidence type="ECO:0000256" key="4">
    <source>
        <dbReference type="ARBA" id="ARBA00022691"/>
    </source>
</evidence>
<dbReference type="AlphaFoldDB" id="A0A6J7PNJ9"/>
<dbReference type="NCBIfam" id="TIGR00536">
    <property type="entry name" value="hemK_fam"/>
    <property type="match status" value="1"/>
</dbReference>
<dbReference type="InterPro" id="IPR019874">
    <property type="entry name" value="RF_methyltr_PrmC"/>
</dbReference>
<dbReference type="InterPro" id="IPR004556">
    <property type="entry name" value="HemK-like"/>
</dbReference>
<keyword evidence="3" id="KW-0808">Transferase</keyword>
<protein>
    <recommendedName>
        <fullName evidence="1">peptide chain release factor N(5)-glutamine methyltransferase</fullName>
        <ecNumber evidence="1">2.1.1.297</ecNumber>
    </recommendedName>
</protein>
<feature type="domain" description="Release factor glutamine methyltransferase N-terminal" evidence="7">
    <location>
        <begin position="7"/>
        <end position="80"/>
    </location>
</feature>
<keyword evidence="2" id="KW-0489">Methyltransferase</keyword>
<evidence type="ECO:0000256" key="5">
    <source>
        <dbReference type="ARBA" id="ARBA00048391"/>
    </source>
</evidence>
<dbReference type="Gene3D" id="3.40.50.150">
    <property type="entry name" value="Vaccinia Virus protein VP39"/>
    <property type="match status" value="1"/>
</dbReference>
<dbReference type="EC" id="2.1.1.297" evidence="1"/>
<evidence type="ECO:0000259" key="6">
    <source>
        <dbReference type="Pfam" id="PF05175"/>
    </source>
</evidence>
<sequence length="283" mass="30854">MDIRAELKSAKLALRQVGGEEIDAEILLAHTLGITRMELHNAVLVERTLAAISDISVIHDHYDAAINRRVKGEPVQYITGKAYFADLELEVGAGVFIPRPETELMIEPILKHINNLQQGAVSVVELGAGSGALSIAIAAQSEKARVIAVEKSEAALEWLKRNISRNEVEVRVIHSDVVDALIDVKCDVVMANPPYVPSNEVLPHEVVDFEPHIALFGGSDGLAAPREFIAAAARLLKSGGLLVLEHGEEQSDALVSAMSDDFLEVISHHDLNDRPRWISAIRR</sequence>
<reference evidence="8" key="1">
    <citation type="submission" date="2020-05" db="EMBL/GenBank/DDBJ databases">
        <authorList>
            <person name="Chiriac C."/>
            <person name="Salcher M."/>
            <person name="Ghai R."/>
            <person name="Kavagutti S V."/>
        </authorList>
    </citation>
    <scope>NUCLEOTIDE SEQUENCE</scope>
</reference>
<dbReference type="InterPro" id="IPR007848">
    <property type="entry name" value="Small_mtfrase_dom"/>
</dbReference>
<dbReference type="Pfam" id="PF05175">
    <property type="entry name" value="MTS"/>
    <property type="match status" value="1"/>
</dbReference>
<dbReference type="InterPro" id="IPR050320">
    <property type="entry name" value="N5-glutamine_MTase"/>
</dbReference>
<evidence type="ECO:0000256" key="1">
    <source>
        <dbReference type="ARBA" id="ARBA00012771"/>
    </source>
</evidence>
<dbReference type="EMBL" id="CAFBPB010000098">
    <property type="protein sequence ID" value="CAB5006768.1"/>
    <property type="molecule type" value="Genomic_DNA"/>
</dbReference>
<dbReference type="Gene3D" id="1.10.8.10">
    <property type="entry name" value="DNA helicase RuvA subunit, C-terminal domain"/>
    <property type="match status" value="1"/>
</dbReference>
<dbReference type="CDD" id="cd02440">
    <property type="entry name" value="AdoMet_MTases"/>
    <property type="match status" value="1"/>
</dbReference>
<organism evidence="8">
    <name type="scientific">freshwater metagenome</name>
    <dbReference type="NCBI Taxonomy" id="449393"/>
    <lineage>
        <taxon>unclassified sequences</taxon>
        <taxon>metagenomes</taxon>
        <taxon>ecological metagenomes</taxon>
    </lineage>
</organism>
<accession>A0A6J7PNJ9</accession>
<dbReference type="Pfam" id="PF17827">
    <property type="entry name" value="PrmC_N"/>
    <property type="match status" value="1"/>
</dbReference>
<evidence type="ECO:0000256" key="3">
    <source>
        <dbReference type="ARBA" id="ARBA00022679"/>
    </source>
</evidence>
<dbReference type="InterPro" id="IPR029063">
    <property type="entry name" value="SAM-dependent_MTases_sf"/>
</dbReference>
<dbReference type="SUPFAM" id="SSF53335">
    <property type="entry name" value="S-adenosyl-L-methionine-dependent methyltransferases"/>
    <property type="match status" value="1"/>
</dbReference>
<evidence type="ECO:0000256" key="2">
    <source>
        <dbReference type="ARBA" id="ARBA00022603"/>
    </source>
</evidence>
<evidence type="ECO:0000313" key="8">
    <source>
        <dbReference type="EMBL" id="CAB5006768.1"/>
    </source>
</evidence>
<gene>
    <name evidence="8" type="ORF">UFOPK4049_00817</name>
</gene>
<name>A0A6J7PNJ9_9ZZZZ</name>